<evidence type="ECO:0000313" key="2">
    <source>
        <dbReference type="EMBL" id="MDN5270264.1"/>
    </source>
</evidence>
<sequence length="142" mass="15769">MNKIIKIENGIVSVGDSVGNFAEIPLENFGFEPQVGDFVEYYKNNETYIVSKVNLGQQVTATSTQKSKMVAGLLAFFLRPFYFFYIGNNGTGVLHLFIAALSLFPPLLVVNLIWNIVLGIMIFTSKPGTKYHQDALGNELLD</sequence>
<keyword evidence="1" id="KW-0472">Membrane</keyword>
<evidence type="ECO:0000313" key="3">
    <source>
        <dbReference type="Proteomes" id="UP001172310"/>
    </source>
</evidence>
<protein>
    <submittedName>
        <fullName evidence="2">TM2 domain-containing protein</fullName>
    </submittedName>
</protein>
<accession>A0AAW7QKX0</accession>
<dbReference type="AlphaFoldDB" id="A0AAW7QKX0"/>
<keyword evidence="1" id="KW-1133">Transmembrane helix</keyword>
<feature type="transmembrane region" description="Helical" evidence="1">
    <location>
        <begin position="93"/>
        <end position="123"/>
    </location>
</feature>
<gene>
    <name evidence="2" type="ORF">QY913_09125</name>
</gene>
<keyword evidence="1" id="KW-0812">Transmembrane</keyword>
<feature type="transmembrane region" description="Helical" evidence="1">
    <location>
        <begin position="69"/>
        <end position="87"/>
    </location>
</feature>
<evidence type="ECO:0000256" key="1">
    <source>
        <dbReference type="SAM" id="Phobius"/>
    </source>
</evidence>
<proteinExistence type="predicted"/>
<dbReference type="Proteomes" id="UP001172310">
    <property type="component" value="Unassembled WGS sequence"/>
</dbReference>
<name>A0AAW7QKX0_STRVE</name>
<dbReference type="EMBL" id="JAUJGC010000039">
    <property type="protein sequence ID" value="MDN5270264.1"/>
    <property type="molecule type" value="Genomic_DNA"/>
</dbReference>
<organism evidence="2 3">
    <name type="scientific">Streptococcus vestibularis</name>
    <dbReference type="NCBI Taxonomy" id="1343"/>
    <lineage>
        <taxon>Bacteria</taxon>
        <taxon>Bacillati</taxon>
        <taxon>Bacillota</taxon>
        <taxon>Bacilli</taxon>
        <taxon>Lactobacillales</taxon>
        <taxon>Streptococcaceae</taxon>
        <taxon>Streptococcus</taxon>
    </lineage>
</organism>
<dbReference type="RefSeq" id="WP_247918487.1">
    <property type="nucleotide sequence ID" value="NZ_JALDVO010000004.1"/>
</dbReference>
<comment type="caution">
    <text evidence="2">The sequence shown here is derived from an EMBL/GenBank/DDBJ whole genome shotgun (WGS) entry which is preliminary data.</text>
</comment>
<reference evidence="2" key="1">
    <citation type="submission" date="2023-07" db="EMBL/GenBank/DDBJ databases">
        <title>SVep1, a Temperate Phage of Human Oral Commensal Streptococcus vestibularis.</title>
        <authorList>
            <person name="Wu M."/>
            <person name="Zhu Y."/>
            <person name="Li Y."/>
        </authorList>
    </citation>
    <scope>NUCLEOTIDE SEQUENCE</scope>
    <source>
        <strain evidence="2">SVE8</strain>
    </source>
</reference>